<accession>A0AAD2DHX8</accession>
<dbReference type="AlphaFoldDB" id="A0AAD2DHX8"/>
<evidence type="ECO:0000313" key="3">
    <source>
        <dbReference type="Proteomes" id="UP000834106"/>
    </source>
</evidence>
<proteinExistence type="predicted"/>
<reference evidence="2" key="1">
    <citation type="submission" date="2023-05" db="EMBL/GenBank/DDBJ databases">
        <authorList>
            <person name="Huff M."/>
        </authorList>
    </citation>
    <scope>NUCLEOTIDE SEQUENCE</scope>
</reference>
<gene>
    <name evidence="2" type="ORF">FPE_LOCUS2648</name>
</gene>
<dbReference type="EMBL" id="OU503036">
    <property type="protein sequence ID" value="CAI9755217.1"/>
    <property type="molecule type" value="Genomic_DNA"/>
</dbReference>
<name>A0AAD2DHX8_9LAMI</name>
<organism evidence="2 3">
    <name type="scientific">Fraxinus pennsylvanica</name>
    <dbReference type="NCBI Taxonomy" id="56036"/>
    <lineage>
        <taxon>Eukaryota</taxon>
        <taxon>Viridiplantae</taxon>
        <taxon>Streptophyta</taxon>
        <taxon>Embryophyta</taxon>
        <taxon>Tracheophyta</taxon>
        <taxon>Spermatophyta</taxon>
        <taxon>Magnoliopsida</taxon>
        <taxon>eudicotyledons</taxon>
        <taxon>Gunneridae</taxon>
        <taxon>Pentapetalae</taxon>
        <taxon>asterids</taxon>
        <taxon>lamiids</taxon>
        <taxon>Lamiales</taxon>
        <taxon>Oleaceae</taxon>
        <taxon>Oleeae</taxon>
        <taxon>Fraxinus</taxon>
    </lineage>
</organism>
<protein>
    <submittedName>
        <fullName evidence="2">Uncharacterized protein</fullName>
    </submittedName>
</protein>
<dbReference type="Proteomes" id="UP000834106">
    <property type="component" value="Chromosome 1"/>
</dbReference>
<evidence type="ECO:0000256" key="1">
    <source>
        <dbReference type="SAM" id="MobiDB-lite"/>
    </source>
</evidence>
<evidence type="ECO:0000313" key="2">
    <source>
        <dbReference type="EMBL" id="CAI9755217.1"/>
    </source>
</evidence>
<keyword evidence="3" id="KW-1185">Reference proteome</keyword>
<feature type="region of interest" description="Disordered" evidence="1">
    <location>
        <begin position="89"/>
        <end position="109"/>
    </location>
</feature>
<sequence>MQGAWENAIHPLCITVCLAGDLELHSSLFSLSFGVPNALPEEYSRANKELRRLGDSMDLITELRTKQKNKAKALKVLCAKLYERERTSGSPLGRMATMEEEEPPTSAGIEKSNQVVVTRARPQRANNRKATYVLSDDDSEDAATAAVDLDSDAAEYSISDVADDDSDFN</sequence>